<proteinExistence type="inferred from homology"/>
<name>A0A501W3V0_9BACT</name>
<evidence type="ECO:0000256" key="6">
    <source>
        <dbReference type="ARBA" id="ARBA00023136"/>
    </source>
</evidence>
<evidence type="ECO:0000313" key="10">
    <source>
        <dbReference type="Proteomes" id="UP000316727"/>
    </source>
</evidence>
<dbReference type="Gene3D" id="1.10.3720.10">
    <property type="entry name" value="MetI-like"/>
    <property type="match status" value="1"/>
</dbReference>
<dbReference type="Proteomes" id="UP000316727">
    <property type="component" value="Unassembled WGS sequence"/>
</dbReference>
<dbReference type="CDD" id="cd06261">
    <property type="entry name" value="TM_PBP2"/>
    <property type="match status" value="1"/>
</dbReference>
<comment type="similarity">
    <text evidence="7">Belongs to the binding-protein-dependent transport system permease family.</text>
</comment>
<dbReference type="Pfam" id="PF00528">
    <property type="entry name" value="BPD_transp_1"/>
    <property type="match status" value="1"/>
</dbReference>
<feature type="transmembrane region" description="Helical" evidence="7">
    <location>
        <begin position="326"/>
        <end position="351"/>
    </location>
</feature>
<gene>
    <name evidence="9" type="ORF">FJM65_14440</name>
</gene>
<dbReference type="EMBL" id="VFRQ01000007">
    <property type="protein sequence ID" value="TPE43305.1"/>
    <property type="molecule type" value="Genomic_DNA"/>
</dbReference>
<accession>A0A501W3V0</accession>
<feature type="transmembrane region" description="Helical" evidence="7">
    <location>
        <begin position="21"/>
        <end position="40"/>
    </location>
</feature>
<feature type="transmembrane region" description="Helical" evidence="7">
    <location>
        <begin position="277"/>
        <end position="306"/>
    </location>
</feature>
<keyword evidence="3" id="KW-1003">Cell membrane</keyword>
<evidence type="ECO:0000256" key="7">
    <source>
        <dbReference type="RuleBase" id="RU363032"/>
    </source>
</evidence>
<dbReference type="InterPro" id="IPR035906">
    <property type="entry name" value="MetI-like_sf"/>
</dbReference>
<protein>
    <submittedName>
        <fullName evidence="9">ABC transporter permease</fullName>
    </submittedName>
</protein>
<feature type="domain" description="ABC transmembrane type-1" evidence="8">
    <location>
        <begin position="151"/>
        <end position="348"/>
    </location>
</feature>
<evidence type="ECO:0000259" key="8">
    <source>
        <dbReference type="PROSITE" id="PS50928"/>
    </source>
</evidence>
<comment type="caution">
    <text evidence="9">The sequence shown here is derived from an EMBL/GenBank/DDBJ whole genome shotgun (WGS) entry which is preliminary data.</text>
</comment>
<dbReference type="InterPro" id="IPR000515">
    <property type="entry name" value="MetI-like"/>
</dbReference>
<dbReference type="InterPro" id="IPR050366">
    <property type="entry name" value="BP-dependent_transpt_permease"/>
</dbReference>
<dbReference type="SUPFAM" id="SSF161098">
    <property type="entry name" value="MetI-like"/>
    <property type="match status" value="1"/>
</dbReference>
<evidence type="ECO:0000256" key="2">
    <source>
        <dbReference type="ARBA" id="ARBA00022448"/>
    </source>
</evidence>
<feature type="transmembrane region" description="Helical" evidence="7">
    <location>
        <begin position="89"/>
        <end position="113"/>
    </location>
</feature>
<evidence type="ECO:0000256" key="4">
    <source>
        <dbReference type="ARBA" id="ARBA00022692"/>
    </source>
</evidence>
<feature type="transmembrane region" description="Helical" evidence="7">
    <location>
        <begin position="154"/>
        <end position="177"/>
    </location>
</feature>
<keyword evidence="10" id="KW-1185">Reference proteome</keyword>
<sequence>MRHLWHSILKLWRSKWGFRLALVYLLLFVAVALILPWLPLPFSPSMLDTNHTFLPPLSAKAIATGHWLGTDGLGRDVFTNTLFGARTTILISFPVMLLATALGLVMGTGAGFWGNDKLKLRRSTALAGVLASSAALYYGLYLPLQLRQLESGSVYIAGALAVLLVLLLILGLAAIILQKKRNFWSTAIRIPVDAVVMRITEAVTSVPRFVVILVLASFVPPSLPILVLLLVLTLWPDVARLSRAEMARIKQLSYFEAGRSMGTPPVRLVWRHALPNLVGPVLVAFTFGLGGLLALESTLSFLNIGVPSELVSWGRIIAGVRSNTSAWWLVAIPGTALSVTILALYTCSHYLSITFGLKRHS</sequence>
<dbReference type="AlphaFoldDB" id="A0A501W3V0"/>
<dbReference type="RefSeq" id="WP_140622251.1">
    <property type="nucleotide sequence ID" value="NZ_VFRQ01000007.1"/>
</dbReference>
<evidence type="ECO:0000256" key="3">
    <source>
        <dbReference type="ARBA" id="ARBA00022475"/>
    </source>
</evidence>
<dbReference type="PANTHER" id="PTHR43386:SF1">
    <property type="entry name" value="D,D-DIPEPTIDE TRANSPORT SYSTEM PERMEASE PROTEIN DDPC-RELATED"/>
    <property type="match status" value="1"/>
</dbReference>
<feature type="transmembrane region" description="Helical" evidence="7">
    <location>
        <begin position="125"/>
        <end position="142"/>
    </location>
</feature>
<comment type="subcellular location">
    <subcellularLocation>
        <location evidence="1 7">Cell membrane</location>
        <topology evidence="1 7">Multi-pass membrane protein</topology>
    </subcellularLocation>
</comment>
<dbReference type="GO" id="GO:0005886">
    <property type="term" value="C:plasma membrane"/>
    <property type="evidence" value="ECO:0007669"/>
    <property type="project" value="UniProtKB-SubCell"/>
</dbReference>
<keyword evidence="4 7" id="KW-0812">Transmembrane</keyword>
<evidence type="ECO:0000256" key="5">
    <source>
        <dbReference type="ARBA" id="ARBA00022989"/>
    </source>
</evidence>
<dbReference type="OrthoDB" id="9783218at2"/>
<dbReference type="GO" id="GO:0055085">
    <property type="term" value="P:transmembrane transport"/>
    <property type="evidence" value="ECO:0007669"/>
    <property type="project" value="InterPro"/>
</dbReference>
<organism evidence="9 10">
    <name type="scientific">Pontibacter mangrovi</name>
    <dbReference type="NCBI Taxonomy" id="2589816"/>
    <lineage>
        <taxon>Bacteria</taxon>
        <taxon>Pseudomonadati</taxon>
        <taxon>Bacteroidota</taxon>
        <taxon>Cytophagia</taxon>
        <taxon>Cytophagales</taxon>
        <taxon>Hymenobacteraceae</taxon>
        <taxon>Pontibacter</taxon>
    </lineage>
</organism>
<evidence type="ECO:0000256" key="1">
    <source>
        <dbReference type="ARBA" id="ARBA00004651"/>
    </source>
</evidence>
<evidence type="ECO:0000313" key="9">
    <source>
        <dbReference type="EMBL" id="TPE43305.1"/>
    </source>
</evidence>
<keyword evidence="6 7" id="KW-0472">Membrane</keyword>
<keyword evidence="5 7" id="KW-1133">Transmembrane helix</keyword>
<reference evidence="9 10" key="1">
    <citation type="submission" date="2019-06" db="EMBL/GenBank/DDBJ databases">
        <title>A novel bacterium of genus Pontibacter, isolated from marine sediment.</title>
        <authorList>
            <person name="Huang H."/>
            <person name="Mo K."/>
            <person name="Hu Y."/>
        </authorList>
    </citation>
    <scope>NUCLEOTIDE SEQUENCE [LARGE SCALE GENOMIC DNA]</scope>
    <source>
        <strain evidence="9 10">HB172049</strain>
    </source>
</reference>
<dbReference type="PANTHER" id="PTHR43386">
    <property type="entry name" value="OLIGOPEPTIDE TRANSPORT SYSTEM PERMEASE PROTEIN APPC"/>
    <property type="match status" value="1"/>
</dbReference>
<dbReference type="PROSITE" id="PS50928">
    <property type="entry name" value="ABC_TM1"/>
    <property type="match status" value="1"/>
</dbReference>
<keyword evidence="2 7" id="KW-0813">Transport</keyword>